<sequence length="265" mass="27910">MNQDVHGTQSWVDLGSPDVRASQAFYRGLFGWGSYTLTLDEFGDYEIFTEPASDQGVAGVQALVDDTGSPSWTCTFRVDDVDACVRTVEAAGGLVQVYPTPVAHLARIALFADPHGAEFGVWQPIVAGGRPPIGERSAARFVELACPDVSEAERFYGEVFGWSTVRAGTGRFATRWTVGGELVATGIVDGPTGEDGAGPAASPSQWSPYFEVADCDAATGRAVELGAGIRSAPADTELGRFSMLTDPTGVRFAVIAAGGPESRRP</sequence>
<dbReference type="EMBL" id="WBMR01000026">
    <property type="protein sequence ID" value="KAB2383442.1"/>
    <property type="molecule type" value="Genomic_DNA"/>
</dbReference>
<dbReference type="RefSeq" id="WP_151540171.1">
    <property type="nucleotide sequence ID" value="NZ_WBMR01000026.1"/>
</dbReference>
<dbReference type="PANTHER" id="PTHR33993">
    <property type="entry name" value="GLYOXALASE-RELATED"/>
    <property type="match status" value="1"/>
</dbReference>
<dbReference type="PANTHER" id="PTHR33993:SF10">
    <property type="entry name" value="CONSERVED PROTEIN"/>
    <property type="match status" value="1"/>
</dbReference>
<feature type="domain" description="VOC" evidence="1">
    <location>
        <begin position="8"/>
        <end position="124"/>
    </location>
</feature>
<gene>
    <name evidence="2" type="ORF">F9B16_12355</name>
</gene>
<dbReference type="CDD" id="cd07247">
    <property type="entry name" value="SgaA_N_like"/>
    <property type="match status" value="2"/>
</dbReference>
<dbReference type="PROSITE" id="PS51819">
    <property type="entry name" value="VOC"/>
    <property type="match status" value="2"/>
</dbReference>
<organism evidence="2 3">
    <name type="scientific">Actinomadura montaniterrae</name>
    <dbReference type="NCBI Taxonomy" id="1803903"/>
    <lineage>
        <taxon>Bacteria</taxon>
        <taxon>Bacillati</taxon>
        <taxon>Actinomycetota</taxon>
        <taxon>Actinomycetes</taxon>
        <taxon>Streptosporangiales</taxon>
        <taxon>Thermomonosporaceae</taxon>
        <taxon>Actinomadura</taxon>
    </lineage>
</organism>
<dbReference type="SUPFAM" id="SSF54593">
    <property type="entry name" value="Glyoxalase/Bleomycin resistance protein/Dihydroxybiphenyl dioxygenase"/>
    <property type="match status" value="2"/>
</dbReference>
<feature type="domain" description="VOC" evidence="1">
    <location>
        <begin position="138"/>
        <end position="257"/>
    </location>
</feature>
<dbReference type="InterPro" id="IPR052164">
    <property type="entry name" value="Anthracycline_SecMetBiosynth"/>
</dbReference>
<proteinExistence type="predicted"/>
<keyword evidence="3" id="KW-1185">Reference proteome</keyword>
<dbReference type="Proteomes" id="UP000483004">
    <property type="component" value="Unassembled WGS sequence"/>
</dbReference>
<dbReference type="OrthoDB" id="9793039at2"/>
<dbReference type="Gene3D" id="3.10.180.10">
    <property type="entry name" value="2,3-Dihydroxybiphenyl 1,2-Dioxygenase, domain 1"/>
    <property type="match status" value="2"/>
</dbReference>
<dbReference type="Pfam" id="PF00903">
    <property type="entry name" value="Glyoxalase"/>
    <property type="match status" value="1"/>
</dbReference>
<accession>A0A6L3VWF4</accession>
<evidence type="ECO:0000313" key="2">
    <source>
        <dbReference type="EMBL" id="KAB2383442.1"/>
    </source>
</evidence>
<dbReference type="InterPro" id="IPR004360">
    <property type="entry name" value="Glyas_Fos-R_dOase_dom"/>
</dbReference>
<name>A0A6L3VWF4_9ACTN</name>
<reference evidence="2 3" key="1">
    <citation type="submission" date="2019-09" db="EMBL/GenBank/DDBJ databases">
        <title>Actinomadura physcomitrii sp. nov., a novel actinomycete isolated from moss [Physcomitrium sphaericum (Ludw) Fuernr].</title>
        <authorList>
            <person name="Liu C."/>
            <person name="Zhuang X."/>
        </authorList>
    </citation>
    <scope>NUCLEOTIDE SEQUENCE [LARGE SCALE GENOMIC DNA]</scope>
    <source>
        <strain evidence="2 3">CYP1-1B</strain>
    </source>
</reference>
<protein>
    <submittedName>
        <fullName evidence="2">VOC family protein</fullName>
    </submittedName>
</protein>
<dbReference type="Pfam" id="PF18029">
    <property type="entry name" value="Glyoxalase_6"/>
    <property type="match status" value="1"/>
</dbReference>
<evidence type="ECO:0000313" key="3">
    <source>
        <dbReference type="Proteomes" id="UP000483004"/>
    </source>
</evidence>
<dbReference type="InterPro" id="IPR041581">
    <property type="entry name" value="Glyoxalase_6"/>
</dbReference>
<dbReference type="InterPro" id="IPR029068">
    <property type="entry name" value="Glyas_Bleomycin-R_OHBP_Dase"/>
</dbReference>
<comment type="caution">
    <text evidence="2">The sequence shown here is derived from an EMBL/GenBank/DDBJ whole genome shotgun (WGS) entry which is preliminary data.</text>
</comment>
<dbReference type="InterPro" id="IPR037523">
    <property type="entry name" value="VOC_core"/>
</dbReference>
<dbReference type="AlphaFoldDB" id="A0A6L3VWF4"/>
<evidence type="ECO:0000259" key="1">
    <source>
        <dbReference type="PROSITE" id="PS51819"/>
    </source>
</evidence>